<organism evidence="1 2">
    <name type="scientific">Actinomadura napierensis</name>
    <dbReference type="NCBI Taxonomy" id="267854"/>
    <lineage>
        <taxon>Bacteria</taxon>
        <taxon>Bacillati</taxon>
        <taxon>Actinomycetota</taxon>
        <taxon>Actinomycetes</taxon>
        <taxon>Streptosporangiales</taxon>
        <taxon>Thermomonosporaceae</taxon>
        <taxon>Actinomadura</taxon>
    </lineage>
</organism>
<keyword evidence="2" id="KW-1185">Reference proteome</keyword>
<proteinExistence type="predicted"/>
<protein>
    <submittedName>
        <fullName evidence="1">Uncharacterized protein</fullName>
    </submittedName>
</protein>
<dbReference type="RefSeq" id="WP_344260692.1">
    <property type="nucleotide sequence ID" value="NZ_BAAAMR010000002.1"/>
</dbReference>
<dbReference type="Proteomes" id="UP001501020">
    <property type="component" value="Unassembled WGS sequence"/>
</dbReference>
<sequence length="100" mass="11332">MGGRHTTTLWFDVGRAETHRVAFSFDKWSGQLVITVDGIPVTQELRLFSLSLAEHWTFEVGVEERHSVVIEKRRKLLLAGVRPQAVRVWVDGALVSSDFV</sequence>
<name>A0ABP5JLW7_9ACTN</name>
<evidence type="ECO:0000313" key="1">
    <source>
        <dbReference type="EMBL" id="GAA2119838.1"/>
    </source>
</evidence>
<reference evidence="2" key="1">
    <citation type="journal article" date="2019" name="Int. J. Syst. Evol. Microbiol.">
        <title>The Global Catalogue of Microorganisms (GCM) 10K type strain sequencing project: providing services to taxonomists for standard genome sequencing and annotation.</title>
        <authorList>
            <consortium name="The Broad Institute Genomics Platform"/>
            <consortium name="The Broad Institute Genome Sequencing Center for Infectious Disease"/>
            <person name="Wu L."/>
            <person name="Ma J."/>
        </authorList>
    </citation>
    <scope>NUCLEOTIDE SEQUENCE [LARGE SCALE GENOMIC DNA]</scope>
    <source>
        <strain evidence="2">JCM 13850</strain>
    </source>
</reference>
<evidence type="ECO:0000313" key="2">
    <source>
        <dbReference type="Proteomes" id="UP001501020"/>
    </source>
</evidence>
<dbReference type="EMBL" id="BAAAMR010000002">
    <property type="protein sequence ID" value="GAA2119838.1"/>
    <property type="molecule type" value="Genomic_DNA"/>
</dbReference>
<comment type="caution">
    <text evidence="1">The sequence shown here is derived from an EMBL/GenBank/DDBJ whole genome shotgun (WGS) entry which is preliminary data.</text>
</comment>
<gene>
    <name evidence="1" type="ORF">GCM10009727_04010</name>
</gene>
<accession>A0ABP5JLW7</accession>